<dbReference type="EMBL" id="NRJF01000223">
    <property type="protein sequence ID" value="RIY32602.1"/>
    <property type="molecule type" value="Genomic_DNA"/>
</dbReference>
<keyword evidence="3" id="KW-1185">Reference proteome</keyword>
<reference evidence="2 3" key="1">
    <citation type="submission" date="2017-08" db="EMBL/GenBank/DDBJ databases">
        <title>Reclassification of Bisgaard taxon 37 and 44.</title>
        <authorList>
            <person name="Christensen H."/>
        </authorList>
    </citation>
    <scope>NUCLEOTIDE SEQUENCE [LARGE SCALE GENOMIC DNA]</scope>
    <source>
        <strain evidence="2 3">EEAB3T1</strain>
    </source>
</reference>
<dbReference type="OrthoDB" id="5666934at2"/>
<comment type="caution">
    <text evidence="2">The sequence shown here is derived from an EMBL/GenBank/DDBJ whole genome shotgun (WGS) entry which is preliminary data.</text>
</comment>
<evidence type="ECO:0000256" key="1">
    <source>
        <dbReference type="SAM" id="Coils"/>
    </source>
</evidence>
<protein>
    <submittedName>
        <fullName evidence="2">Uncharacterized protein</fullName>
    </submittedName>
</protein>
<feature type="coiled-coil region" evidence="1">
    <location>
        <begin position="149"/>
        <end position="176"/>
    </location>
</feature>
<organism evidence="2 3">
    <name type="scientific">Psittacicella gerlachiana</name>
    <dbReference type="NCBI Taxonomy" id="2028574"/>
    <lineage>
        <taxon>Bacteria</taxon>
        <taxon>Pseudomonadati</taxon>
        <taxon>Pseudomonadota</taxon>
        <taxon>Gammaproteobacteria</taxon>
        <taxon>Pasteurellales</taxon>
        <taxon>Psittacicellaceae</taxon>
        <taxon>Psittacicella</taxon>
    </lineage>
</organism>
<dbReference type="AlphaFoldDB" id="A0A3A1Y2R9"/>
<name>A0A3A1Y2R9_9GAMM</name>
<proteinExistence type="predicted"/>
<evidence type="ECO:0000313" key="2">
    <source>
        <dbReference type="EMBL" id="RIY32602.1"/>
    </source>
</evidence>
<keyword evidence="1" id="KW-0175">Coiled coil</keyword>
<dbReference type="RefSeq" id="WP_119535202.1">
    <property type="nucleotide sequence ID" value="NZ_NRJF01000223.1"/>
</dbReference>
<gene>
    <name evidence="2" type="ORF">CKF59_06855</name>
</gene>
<evidence type="ECO:0000313" key="3">
    <source>
        <dbReference type="Proteomes" id="UP000265964"/>
    </source>
</evidence>
<dbReference type="Proteomes" id="UP000265964">
    <property type="component" value="Unassembled WGS sequence"/>
</dbReference>
<accession>A0A3A1Y2R9</accession>
<sequence>MVHNNYDLLVKRNLKRLISSVSLHDSENVRTRVFARLEGGFIASDSLRNKWSESLITAKSQIFNKNITNLGIRGSQGSSVEQENFDLVGSQILPDAYVRLHANYLTPLAHEPHQALLDFLEKSLQLPAKLLREQLETHQNELLVQNTLLPSLLKKIAKLQVEISDLEQKFSGYLDQELVASLLENNSFTVYLKEQLNKKYFYQDDHFSISTLAELVATQEELLFKESQAGFESLQFAPIDYRKYLKNDIFSLDFNSLTSFYYVNDLGPLKFQANLSNFYSPNSLFASDYHRLDLIGFIVGNLDLNYANGEAVPEATAYEILKEHVYNTPYENFEQGGIIRYSKPNLFQYNISVLASAFAYRQDYALSPWQQMRPIFEVLNYWFSEEILRSLRTYRASDFKHQMNDFLVNTYALLDSDFNQAYNYLTEYSANNSGDLLFGRSLAYEINTPSFSETKEYRSYFIPMPGHDVNRFNFYLRANLDFDFGYSPDESRVLNEIFTTNRIYLMPREISGLEEVLSKYSIDSFSIHANLNYIYAEAVEGFAQAIYAVNSDENRELSKPKIVNDLEFVSQEQKNKELFDSLYIYKRLGLNSFGAVDWHSNHLHDYTNPLELSYTNIDELKDIYTTYAQDFYNFTGERNRDLIKTYFNSSSVNEALYQKNKEEFIKYEYNKDLNRELYNLTASEILVSGINAYDEMLKIYSNNNLPEIEFFNLKDNQPVPNALFDSLINSHESQFVDLKVRLSQLRNPLFTLQSPESYIFRNRENAILSSKFMGSRIGYYLPVNLAQTTELPYDKLYASLRNIVKRAILIRNDLERLPQALTYKFDPQLLEFTGNELTSKEKLASLNLKLNLHGRDLTSWLVGQNQKYLAEIDINSIYHLQMQVDFFNHLPNVYDSNAYYLVKDQESDKFSIIYLEKNSLNLEKESLQTSIPNYVVSKVFALNHDFDEENYVAMDLERRSKRIATEEDILSSKLACSYQELSSLEQGIAYKLFNQVPGLFETLNKYLEQEDEEVTPSRFSYGVDLNWYVEPLSYTCTRSPNATLVTPTLGYGSYLAKEREDDHLLNLEQLSLDANSFKLSWEEEVIEDLSLAQENVLGFESLDEVLATYQVIGVIKQIALVKGSIEELILNTRSVDNLIFDKYDLTKIGASSFKNYLIEQNFLEKQGEQWTFNLKALITNYVLSC</sequence>